<keyword evidence="4 7" id="KW-0812">Transmembrane</keyword>
<keyword evidence="2" id="KW-0813">Transport</keyword>
<gene>
    <name evidence="8" type="ORF">LCGC14_2629870</name>
</gene>
<dbReference type="InterPro" id="IPR001991">
    <property type="entry name" value="Na-dicarboxylate_symporter"/>
</dbReference>
<dbReference type="PANTHER" id="PTHR42865">
    <property type="entry name" value="PROTON/GLUTAMATE-ASPARTATE SYMPORTER"/>
    <property type="match status" value="1"/>
</dbReference>
<organism evidence="8">
    <name type="scientific">marine sediment metagenome</name>
    <dbReference type="NCBI Taxonomy" id="412755"/>
    <lineage>
        <taxon>unclassified sequences</taxon>
        <taxon>metagenomes</taxon>
        <taxon>ecological metagenomes</taxon>
    </lineage>
</organism>
<dbReference type="EMBL" id="LAZR01045079">
    <property type="protein sequence ID" value="KKK99723.1"/>
    <property type="molecule type" value="Genomic_DNA"/>
</dbReference>
<feature type="transmembrane region" description="Helical" evidence="7">
    <location>
        <begin position="7"/>
        <end position="26"/>
    </location>
</feature>
<evidence type="ECO:0000256" key="2">
    <source>
        <dbReference type="ARBA" id="ARBA00022448"/>
    </source>
</evidence>
<dbReference type="Gene3D" id="1.10.3860.10">
    <property type="entry name" value="Sodium:dicarboxylate symporter"/>
    <property type="match status" value="1"/>
</dbReference>
<proteinExistence type="predicted"/>
<evidence type="ECO:0000256" key="7">
    <source>
        <dbReference type="SAM" id="Phobius"/>
    </source>
</evidence>
<evidence type="ECO:0000256" key="6">
    <source>
        <dbReference type="ARBA" id="ARBA00023136"/>
    </source>
</evidence>
<dbReference type="InterPro" id="IPR036458">
    <property type="entry name" value="Na:dicarbo_symporter_sf"/>
</dbReference>
<feature type="transmembrane region" description="Helical" evidence="7">
    <location>
        <begin position="32"/>
        <end position="54"/>
    </location>
</feature>
<dbReference type="SUPFAM" id="SSF118215">
    <property type="entry name" value="Proton glutamate symport protein"/>
    <property type="match status" value="1"/>
</dbReference>
<evidence type="ECO:0000256" key="3">
    <source>
        <dbReference type="ARBA" id="ARBA00022475"/>
    </source>
</evidence>
<evidence type="ECO:0000313" key="8">
    <source>
        <dbReference type="EMBL" id="KKK99723.1"/>
    </source>
</evidence>
<keyword evidence="5 7" id="KW-1133">Transmembrane helix</keyword>
<keyword evidence="3" id="KW-1003">Cell membrane</keyword>
<evidence type="ECO:0000256" key="1">
    <source>
        <dbReference type="ARBA" id="ARBA00004651"/>
    </source>
</evidence>
<dbReference type="PRINTS" id="PR00173">
    <property type="entry name" value="EDTRNSPORT"/>
</dbReference>
<sequence length="99" mass="10374">GIPLGPVQIVILMLVSLFSAIGAPGVPGTGLVMLSLVLNVMGLPLEGISLVIGVDRLREMMSSVVNVMGDAVAAVFVAKKEGEINEKTYHKATWLDSDI</sequence>
<protein>
    <recommendedName>
        <fullName evidence="9">Amino acid transporter</fullName>
    </recommendedName>
</protein>
<dbReference type="GO" id="GO:0015293">
    <property type="term" value="F:symporter activity"/>
    <property type="evidence" value="ECO:0007669"/>
    <property type="project" value="UniProtKB-KW"/>
</dbReference>
<reference evidence="8" key="1">
    <citation type="journal article" date="2015" name="Nature">
        <title>Complex archaea that bridge the gap between prokaryotes and eukaryotes.</title>
        <authorList>
            <person name="Spang A."/>
            <person name="Saw J.H."/>
            <person name="Jorgensen S.L."/>
            <person name="Zaremba-Niedzwiedzka K."/>
            <person name="Martijn J."/>
            <person name="Lind A.E."/>
            <person name="van Eijk R."/>
            <person name="Schleper C."/>
            <person name="Guy L."/>
            <person name="Ettema T.J."/>
        </authorList>
    </citation>
    <scope>NUCLEOTIDE SEQUENCE</scope>
</reference>
<evidence type="ECO:0008006" key="9">
    <source>
        <dbReference type="Google" id="ProtNLM"/>
    </source>
</evidence>
<evidence type="ECO:0000256" key="4">
    <source>
        <dbReference type="ARBA" id="ARBA00022692"/>
    </source>
</evidence>
<comment type="subcellular location">
    <subcellularLocation>
        <location evidence="1">Cell membrane</location>
        <topology evidence="1">Multi-pass membrane protein</topology>
    </subcellularLocation>
</comment>
<keyword evidence="6 7" id="KW-0472">Membrane</keyword>
<dbReference type="Pfam" id="PF00375">
    <property type="entry name" value="SDF"/>
    <property type="match status" value="1"/>
</dbReference>
<dbReference type="GO" id="GO:0005886">
    <property type="term" value="C:plasma membrane"/>
    <property type="evidence" value="ECO:0007669"/>
    <property type="project" value="UniProtKB-SubCell"/>
</dbReference>
<evidence type="ECO:0000256" key="5">
    <source>
        <dbReference type="ARBA" id="ARBA00022989"/>
    </source>
</evidence>
<dbReference type="AlphaFoldDB" id="A0A0F9A0Q5"/>
<dbReference type="PANTHER" id="PTHR42865:SF7">
    <property type="entry name" value="PROTON_GLUTAMATE-ASPARTATE SYMPORTER"/>
    <property type="match status" value="1"/>
</dbReference>
<accession>A0A0F9A0Q5</accession>
<name>A0A0F9A0Q5_9ZZZZ</name>
<comment type="caution">
    <text evidence="8">The sequence shown here is derived from an EMBL/GenBank/DDBJ whole genome shotgun (WGS) entry which is preliminary data.</text>
</comment>
<feature type="non-terminal residue" evidence="8">
    <location>
        <position position="1"/>
    </location>
</feature>